<keyword evidence="2" id="KW-1185">Reference proteome</keyword>
<comment type="caution">
    <text evidence="1">The sequence shown here is derived from an EMBL/GenBank/DDBJ whole genome shotgun (WGS) entry which is preliminary data.</text>
</comment>
<sequence length="178" mass="19871">MSTGVTKIKPLFVEHLNRLHCAKAHLLERLVDICEEPIFSNVKVPIEKALAQTELEIANLDRIYEILNTGYTFEDCAGLVAFLENTFSSFQANIKDPDISFVLILSYLHRITYIENAEKEILLLLADKLNKPTVKPLLLASVGKSEPGLIAELTTIYMGFLKGIKVGVLLLTFGLQLL</sequence>
<dbReference type="Proteomes" id="UP000189739">
    <property type="component" value="Unassembled WGS sequence"/>
</dbReference>
<dbReference type="SUPFAM" id="SSF47240">
    <property type="entry name" value="Ferritin-like"/>
    <property type="match status" value="1"/>
</dbReference>
<dbReference type="Gene3D" id="1.20.1260.10">
    <property type="match status" value="1"/>
</dbReference>
<dbReference type="RefSeq" id="WP_078351220.1">
    <property type="nucleotide sequence ID" value="NZ_MBTF01000038.1"/>
</dbReference>
<gene>
    <name evidence="1" type="ORF">BC343_17635</name>
</gene>
<dbReference type="STRING" id="1792845.BC343_17635"/>
<name>A0A1S9P781_9SPHI</name>
<accession>A0A1S9P781</accession>
<dbReference type="InterPro" id="IPR009078">
    <property type="entry name" value="Ferritin-like_SF"/>
</dbReference>
<protein>
    <submittedName>
        <fullName evidence="1">Uncharacterized protein</fullName>
    </submittedName>
</protein>
<organism evidence="1 2">
    <name type="scientific">Mucilaginibacter pedocola</name>
    <dbReference type="NCBI Taxonomy" id="1792845"/>
    <lineage>
        <taxon>Bacteria</taxon>
        <taxon>Pseudomonadati</taxon>
        <taxon>Bacteroidota</taxon>
        <taxon>Sphingobacteriia</taxon>
        <taxon>Sphingobacteriales</taxon>
        <taxon>Sphingobacteriaceae</taxon>
        <taxon>Mucilaginibacter</taxon>
    </lineage>
</organism>
<dbReference type="InterPro" id="IPR010287">
    <property type="entry name" value="DUF892_YciF-like"/>
</dbReference>
<dbReference type="InterPro" id="IPR012347">
    <property type="entry name" value="Ferritin-like"/>
</dbReference>
<evidence type="ECO:0000313" key="2">
    <source>
        <dbReference type="Proteomes" id="UP000189739"/>
    </source>
</evidence>
<proteinExistence type="predicted"/>
<reference evidence="1 2" key="1">
    <citation type="submission" date="2016-07" db="EMBL/GenBank/DDBJ databases">
        <title>Genomic analysis of zinc-resistant bacterium Mucilaginibacter pedocola TBZ30.</title>
        <authorList>
            <person name="Huang J."/>
            <person name="Tang J."/>
        </authorList>
    </citation>
    <scope>NUCLEOTIDE SEQUENCE [LARGE SCALE GENOMIC DNA]</scope>
    <source>
        <strain evidence="1 2">TBZ30</strain>
    </source>
</reference>
<evidence type="ECO:0000313" key="1">
    <source>
        <dbReference type="EMBL" id="OOQ56806.1"/>
    </source>
</evidence>
<dbReference type="OrthoDB" id="798870at2"/>
<dbReference type="AlphaFoldDB" id="A0A1S9P781"/>
<dbReference type="Pfam" id="PF05974">
    <property type="entry name" value="DUF892"/>
    <property type="match status" value="1"/>
</dbReference>
<dbReference type="EMBL" id="MBTF01000038">
    <property type="protein sequence ID" value="OOQ56806.1"/>
    <property type="molecule type" value="Genomic_DNA"/>
</dbReference>